<dbReference type="InterPro" id="IPR003593">
    <property type="entry name" value="AAA+_ATPase"/>
</dbReference>
<proteinExistence type="inferred from homology"/>
<dbReference type="PANTHER" id="PTHR42734">
    <property type="entry name" value="METAL TRANSPORT SYSTEM ATP-BINDING PROTEIN TM_0124-RELATED"/>
    <property type="match status" value="1"/>
</dbReference>
<keyword evidence="4 6" id="KW-0067">ATP-binding</keyword>
<accession>A0A317N074</accession>
<dbReference type="GO" id="GO:0005524">
    <property type="term" value="F:ATP binding"/>
    <property type="evidence" value="ECO:0007669"/>
    <property type="project" value="UniProtKB-KW"/>
</dbReference>
<organism evidence="6 7">
    <name type="scientific">Plasticicumulans acidivorans</name>
    <dbReference type="NCBI Taxonomy" id="886464"/>
    <lineage>
        <taxon>Bacteria</taxon>
        <taxon>Pseudomonadati</taxon>
        <taxon>Pseudomonadota</taxon>
        <taxon>Gammaproteobacteria</taxon>
        <taxon>Candidatus Competibacteraceae</taxon>
        <taxon>Plasticicumulans</taxon>
    </lineage>
</organism>
<dbReference type="GO" id="GO:0016887">
    <property type="term" value="F:ATP hydrolysis activity"/>
    <property type="evidence" value="ECO:0007669"/>
    <property type="project" value="InterPro"/>
</dbReference>
<dbReference type="PROSITE" id="PS00211">
    <property type="entry name" value="ABC_TRANSPORTER_1"/>
    <property type="match status" value="1"/>
</dbReference>
<gene>
    <name evidence="6" type="ORF">C7443_101137</name>
</gene>
<dbReference type="InterPro" id="IPR003439">
    <property type="entry name" value="ABC_transporter-like_ATP-bd"/>
</dbReference>
<keyword evidence="2" id="KW-0813">Transport</keyword>
<comment type="similarity">
    <text evidence="1">Belongs to the ABC transporter superfamily.</text>
</comment>
<dbReference type="SUPFAM" id="SSF52540">
    <property type="entry name" value="P-loop containing nucleoside triphosphate hydrolases"/>
    <property type="match status" value="1"/>
</dbReference>
<evidence type="ECO:0000259" key="5">
    <source>
        <dbReference type="PROSITE" id="PS50893"/>
    </source>
</evidence>
<dbReference type="PROSITE" id="PS50893">
    <property type="entry name" value="ABC_TRANSPORTER_2"/>
    <property type="match status" value="1"/>
</dbReference>
<dbReference type="RefSeq" id="WP_110016653.1">
    <property type="nucleotide sequence ID" value="NZ_QGTJ01000001.1"/>
</dbReference>
<dbReference type="Pfam" id="PF00005">
    <property type="entry name" value="ABC_tran"/>
    <property type="match status" value="1"/>
</dbReference>
<sequence>MELAIRLDGLGHRYGAEDWLFRELSGVVRRGEVLAILGPNGRGKTTLLNILLGQLRPTQGTVAVDGSIGYVPQALNTPFPYSVLDMVLMGRARHVGLLRSPTRHDHAIAHAALDELGIAALAARAFTTLSGGQRQLVLFARALAAESELLILDEPSAALDLRNQKIILDHIAKLAARRGLSVVFTTHQPQHASSVADSALLLMPDASALWGPSREVLSEAALTRLYGIELRRVRVGGEDGGELGFVPVFGRR</sequence>
<evidence type="ECO:0000256" key="2">
    <source>
        <dbReference type="ARBA" id="ARBA00022448"/>
    </source>
</evidence>
<evidence type="ECO:0000256" key="4">
    <source>
        <dbReference type="ARBA" id="ARBA00022840"/>
    </source>
</evidence>
<protein>
    <submittedName>
        <fullName evidence="6">Iron complex transport system ATP-binding protein</fullName>
    </submittedName>
</protein>
<reference evidence="6 7" key="1">
    <citation type="submission" date="2018-05" db="EMBL/GenBank/DDBJ databases">
        <title>Genomic Encyclopedia of Type Strains, Phase IV (KMG-IV): sequencing the most valuable type-strain genomes for metagenomic binning, comparative biology and taxonomic classification.</title>
        <authorList>
            <person name="Goeker M."/>
        </authorList>
    </citation>
    <scope>NUCLEOTIDE SEQUENCE [LARGE SCALE GENOMIC DNA]</scope>
    <source>
        <strain evidence="6 7">DSM 23606</strain>
    </source>
</reference>
<comment type="caution">
    <text evidence="6">The sequence shown here is derived from an EMBL/GenBank/DDBJ whole genome shotgun (WGS) entry which is preliminary data.</text>
</comment>
<dbReference type="InterPro" id="IPR017871">
    <property type="entry name" value="ABC_transporter-like_CS"/>
</dbReference>
<dbReference type="EMBL" id="QGTJ01000001">
    <property type="protein sequence ID" value="PWV65653.1"/>
    <property type="molecule type" value="Genomic_DNA"/>
</dbReference>
<dbReference type="Proteomes" id="UP000246569">
    <property type="component" value="Unassembled WGS sequence"/>
</dbReference>
<dbReference type="OrthoDB" id="5292475at2"/>
<dbReference type="SMART" id="SM00382">
    <property type="entry name" value="AAA"/>
    <property type="match status" value="1"/>
</dbReference>
<dbReference type="PANTHER" id="PTHR42734:SF6">
    <property type="entry name" value="MOLYBDATE IMPORT ATP-BINDING PROTEIN MOLC"/>
    <property type="match status" value="1"/>
</dbReference>
<dbReference type="InterPro" id="IPR027417">
    <property type="entry name" value="P-loop_NTPase"/>
</dbReference>
<dbReference type="Gene3D" id="3.40.50.300">
    <property type="entry name" value="P-loop containing nucleotide triphosphate hydrolases"/>
    <property type="match status" value="1"/>
</dbReference>
<evidence type="ECO:0000313" key="7">
    <source>
        <dbReference type="Proteomes" id="UP000246569"/>
    </source>
</evidence>
<evidence type="ECO:0000313" key="6">
    <source>
        <dbReference type="EMBL" id="PWV65653.1"/>
    </source>
</evidence>
<keyword evidence="7" id="KW-1185">Reference proteome</keyword>
<keyword evidence="3" id="KW-0547">Nucleotide-binding</keyword>
<evidence type="ECO:0000256" key="3">
    <source>
        <dbReference type="ARBA" id="ARBA00022741"/>
    </source>
</evidence>
<evidence type="ECO:0000256" key="1">
    <source>
        <dbReference type="ARBA" id="ARBA00005417"/>
    </source>
</evidence>
<feature type="domain" description="ABC transporter" evidence="5">
    <location>
        <begin position="5"/>
        <end position="229"/>
    </location>
</feature>
<name>A0A317N074_9GAMM</name>
<dbReference type="AlphaFoldDB" id="A0A317N074"/>
<dbReference type="InterPro" id="IPR050153">
    <property type="entry name" value="Metal_Ion_Import_ABC"/>
</dbReference>